<evidence type="ECO:0000313" key="1">
    <source>
        <dbReference type="EnsemblPlants" id="OPUNC08G12110.1"/>
    </source>
</evidence>
<proteinExistence type="predicted"/>
<accession>A0A0E0LUI7</accession>
<evidence type="ECO:0000313" key="2">
    <source>
        <dbReference type="Proteomes" id="UP000026962"/>
    </source>
</evidence>
<organism evidence="1">
    <name type="scientific">Oryza punctata</name>
    <name type="common">Red rice</name>
    <dbReference type="NCBI Taxonomy" id="4537"/>
    <lineage>
        <taxon>Eukaryota</taxon>
        <taxon>Viridiplantae</taxon>
        <taxon>Streptophyta</taxon>
        <taxon>Embryophyta</taxon>
        <taxon>Tracheophyta</taxon>
        <taxon>Spermatophyta</taxon>
        <taxon>Magnoliopsida</taxon>
        <taxon>Liliopsida</taxon>
        <taxon>Poales</taxon>
        <taxon>Poaceae</taxon>
        <taxon>BOP clade</taxon>
        <taxon>Oryzoideae</taxon>
        <taxon>Oryzeae</taxon>
        <taxon>Oryzinae</taxon>
        <taxon>Oryza</taxon>
    </lineage>
</organism>
<sequence>MNVFRNMFFFVGDSKF</sequence>
<dbReference type="Proteomes" id="UP000026962">
    <property type="component" value="Chromosome 8"/>
</dbReference>
<dbReference type="HOGENOM" id="CLU_3433315_0_0_1"/>
<dbReference type="EnsemblPlants" id="OPUNC08G12110.1">
    <property type="protein sequence ID" value="OPUNC08G12110.1"/>
    <property type="gene ID" value="OPUNC08G12110"/>
</dbReference>
<dbReference type="AlphaFoldDB" id="A0A0E0LUI7"/>
<reference evidence="1" key="2">
    <citation type="submission" date="2018-05" db="EMBL/GenBank/DDBJ databases">
        <title>OpunRS2 (Oryza punctata Reference Sequence Version 2).</title>
        <authorList>
            <person name="Zhang J."/>
            <person name="Kudrna D."/>
            <person name="Lee S."/>
            <person name="Talag J."/>
            <person name="Welchert J."/>
            <person name="Wing R.A."/>
        </authorList>
    </citation>
    <scope>NUCLEOTIDE SEQUENCE [LARGE SCALE GENOMIC DNA]</scope>
</reference>
<name>A0A0E0LUI7_ORYPU</name>
<keyword evidence="2" id="KW-1185">Reference proteome</keyword>
<reference evidence="1" key="1">
    <citation type="submission" date="2015-04" db="UniProtKB">
        <authorList>
            <consortium name="EnsemblPlants"/>
        </authorList>
    </citation>
    <scope>IDENTIFICATION</scope>
</reference>
<protein>
    <submittedName>
        <fullName evidence="1">Uncharacterized protein</fullName>
    </submittedName>
</protein>
<dbReference type="Gramene" id="OPUNC08G12110.1">
    <property type="protein sequence ID" value="OPUNC08G12110.1"/>
    <property type="gene ID" value="OPUNC08G12110"/>
</dbReference>